<feature type="chain" id="PRO_5021402753" evidence="4">
    <location>
        <begin position="28"/>
        <end position="533"/>
    </location>
</feature>
<protein>
    <submittedName>
        <fullName evidence="6">Dipeptide-binding protein</fullName>
    </submittedName>
</protein>
<dbReference type="GO" id="GO:1904680">
    <property type="term" value="F:peptide transmembrane transporter activity"/>
    <property type="evidence" value="ECO:0007669"/>
    <property type="project" value="TreeGrafter"/>
</dbReference>
<comment type="subcellular location">
    <subcellularLocation>
        <location evidence="1">Periplasm</location>
    </subcellularLocation>
</comment>
<dbReference type="InterPro" id="IPR030678">
    <property type="entry name" value="Peptide/Ni-bd"/>
</dbReference>
<keyword evidence="3 4" id="KW-0732">Signal</keyword>
<feature type="signal peptide" evidence="4">
    <location>
        <begin position="1"/>
        <end position="27"/>
    </location>
</feature>
<dbReference type="PIRSF" id="PIRSF002741">
    <property type="entry name" value="MppA"/>
    <property type="match status" value="1"/>
</dbReference>
<dbReference type="Pfam" id="PF00496">
    <property type="entry name" value="SBP_bac_5"/>
    <property type="match status" value="1"/>
</dbReference>
<evidence type="ECO:0000256" key="4">
    <source>
        <dbReference type="SAM" id="SignalP"/>
    </source>
</evidence>
<dbReference type="AlphaFoldDB" id="A0A4Y1MRH9"/>
<dbReference type="Gene3D" id="3.40.190.10">
    <property type="entry name" value="Periplasmic binding protein-like II"/>
    <property type="match status" value="1"/>
</dbReference>
<evidence type="ECO:0000256" key="2">
    <source>
        <dbReference type="ARBA" id="ARBA00005695"/>
    </source>
</evidence>
<evidence type="ECO:0000313" key="6">
    <source>
        <dbReference type="EMBL" id="AWV20592.1"/>
    </source>
</evidence>
<keyword evidence="6" id="KW-0614">Plasmid</keyword>
<dbReference type="GO" id="GO:0030288">
    <property type="term" value="C:outer membrane-bounded periplasmic space"/>
    <property type="evidence" value="ECO:0007669"/>
    <property type="project" value="UniProtKB-ARBA"/>
</dbReference>
<reference evidence="6" key="1">
    <citation type="submission" date="2017-12" db="EMBL/GenBank/DDBJ databases">
        <authorList>
            <person name="Martens C."/>
            <person name="Dahlstrom E."/>
            <person name="Barbian K."/>
            <person name="Sykora L."/>
            <person name="Ricklefs S."/>
            <person name="Bruno D."/>
            <person name="Anzick I."/>
            <person name="Myles I."/>
            <person name="Datta S.K."/>
        </authorList>
    </citation>
    <scope>NUCLEOTIDE SEQUENCE</scope>
    <source>
        <strain evidence="6">AD2</strain>
        <plasmid evidence="6">p1-AD2</plasmid>
    </source>
</reference>
<proteinExistence type="inferred from homology"/>
<geneLocation type="plasmid" evidence="6">
    <name>p1-AD2</name>
</geneLocation>
<accession>A0A4Y1MRH9</accession>
<comment type="similarity">
    <text evidence="2">Belongs to the bacterial solute-binding protein 5 family.</text>
</comment>
<dbReference type="GO" id="GO:0043190">
    <property type="term" value="C:ATP-binding cassette (ABC) transporter complex"/>
    <property type="evidence" value="ECO:0007669"/>
    <property type="project" value="InterPro"/>
</dbReference>
<evidence type="ECO:0000256" key="1">
    <source>
        <dbReference type="ARBA" id="ARBA00004418"/>
    </source>
</evidence>
<dbReference type="EMBL" id="CP025188">
    <property type="protein sequence ID" value="AWV20592.1"/>
    <property type="molecule type" value="Genomic_DNA"/>
</dbReference>
<dbReference type="Gene3D" id="3.10.105.10">
    <property type="entry name" value="Dipeptide-binding Protein, Domain 3"/>
    <property type="match status" value="1"/>
</dbReference>
<dbReference type="RefSeq" id="WP_168550412.1">
    <property type="nucleotide sequence ID" value="NZ_CP025188.1"/>
</dbReference>
<organism evidence="6">
    <name type="scientific">Roseomonas mucosa</name>
    <dbReference type="NCBI Taxonomy" id="207340"/>
    <lineage>
        <taxon>Bacteria</taxon>
        <taxon>Pseudomonadati</taxon>
        <taxon>Pseudomonadota</taxon>
        <taxon>Alphaproteobacteria</taxon>
        <taxon>Acetobacterales</taxon>
        <taxon>Roseomonadaceae</taxon>
        <taxon>Roseomonas</taxon>
    </lineage>
</organism>
<feature type="domain" description="Solute-binding protein family 5" evidence="5">
    <location>
        <begin position="75"/>
        <end position="454"/>
    </location>
</feature>
<dbReference type="PANTHER" id="PTHR30290">
    <property type="entry name" value="PERIPLASMIC BINDING COMPONENT OF ABC TRANSPORTER"/>
    <property type="match status" value="1"/>
</dbReference>
<sequence>MIPRGLAAAFASLLALSALHVPARAQALPPGSTLRVSLNTELQVLDPIVTTINATRVFAHMVYDTLVGVDSKGQYHPQMLEGWKVSDDRLTWTFRLRDGLEWSDGKPVTAEDCVTSIRRWAQKEAMGQMMMDAAEDLRVIDARTFELKLTRPFGHVIEALGKAGHQIPVMMPKRLAEQGVGKPLTEAVGSGPYIFRQDLWRPGERAIFDRNPRYHPRPEPADGTSGGKVAKMPRVELISMPDQATRVAALQANEVDMLEIVPADFITMLRKNPNVTLGEMRGGDQIMSIIVMNHAQPPFNNLKVRQALQAAVSQEDVMASLGLPSDMYMPSCESLYMCGAPLSSAAGTEVFRNAGIGRARELLRESGYRDERVVFLHAQSSAILNPTGLVIAEQMRQAGFNVDLLTSDYATVAQRRFSKAPVEQGGWSVVPLISNGIDMVDPLSNMGVSYNCADSQFGWYCDPQARPLLKALAEAATPEERRILADKLQESFHRNVNVALGGQFAAPPAYRSELQGVLPFSFPLLWNIERRTK</sequence>
<name>A0A4Y1MRH9_9PROT</name>
<gene>
    <name evidence="6" type="ORF">RADP37_02977a</name>
</gene>
<evidence type="ECO:0000259" key="5">
    <source>
        <dbReference type="Pfam" id="PF00496"/>
    </source>
</evidence>
<dbReference type="InterPro" id="IPR000914">
    <property type="entry name" value="SBP_5_dom"/>
</dbReference>
<dbReference type="InterPro" id="IPR039424">
    <property type="entry name" value="SBP_5"/>
</dbReference>
<dbReference type="PANTHER" id="PTHR30290:SF38">
    <property type="entry name" value="D,D-DIPEPTIDE-BINDING PERIPLASMIC PROTEIN DDPA-RELATED"/>
    <property type="match status" value="1"/>
</dbReference>
<dbReference type="SUPFAM" id="SSF53850">
    <property type="entry name" value="Periplasmic binding protein-like II"/>
    <property type="match status" value="1"/>
</dbReference>
<evidence type="ECO:0000256" key="3">
    <source>
        <dbReference type="ARBA" id="ARBA00022729"/>
    </source>
</evidence>
<dbReference type="GO" id="GO:0015833">
    <property type="term" value="P:peptide transport"/>
    <property type="evidence" value="ECO:0007669"/>
    <property type="project" value="TreeGrafter"/>
</dbReference>
<dbReference type="CDD" id="cd08502">
    <property type="entry name" value="PBP2_NikA_DppA_OppA_like_16"/>
    <property type="match status" value="1"/>
</dbReference>